<accession>A0A0A9FIV4</accession>
<protein>
    <submittedName>
        <fullName evidence="1">Uncharacterized protein</fullName>
    </submittedName>
</protein>
<reference evidence="1" key="1">
    <citation type="submission" date="2014-09" db="EMBL/GenBank/DDBJ databases">
        <authorList>
            <person name="Magalhaes I.L.F."/>
            <person name="Oliveira U."/>
            <person name="Santos F.R."/>
            <person name="Vidigal T.H.D.A."/>
            <person name="Brescovit A.D."/>
            <person name="Santos A.J."/>
        </authorList>
    </citation>
    <scope>NUCLEOTIDE SEQUENCE</scope>
    <source>
        <tissue evidence="1">Shoot tissue taken approximately 20 cm above the soil surface</tissue>
    </source>
</reference>
<name>A0A0A9FIV4_ARUDO</name>
<dbReference type="EMBL" id="GBRH01185614">
    <property type="protein sequence ID" value="JAE12282.1"/>
    <property type="molecule type" value="Transcribed_RNA"/>
</dbReference>
<organism evidence="1">
    <name type="scientific">Arundo donax</name>
    <name type="common">Giant reed</name>
    <name type="synonym">Donax arundinaceus</name>
    <dbReference type="NCBI Taxonomy" id="35708"/>
    <lineage>
        <taxon>Eukaryota</taxon>
        <taxon>Viridiplantae</taxon>
        <taxon>Streptophyta</taxon>
        <taxon>Embryophyta</taxon>
        <taxon>Tracheophyta</taxon>
        <taxon>Spermatophyta</taxon>
        <taxon>Magnoliopsida</taxon>
        <taxon>Liliopsida</taxon>
        <taxon>Poales</taxon>
        <taxon>Poaceae</taxon>
        <taxon>PACMAD clade</taxon>
        <taxon>Arundinoideae</taxon>
        <taxon>Arundineae</taxon>
        <taxon>Arundo</taxon>
    </lineage>
</organism>
<dbReference type="AlphaFoldDB" id="A0A0A9FIV4"/>
<evidence type="ECO:0000313" key="1">
    <source>
        <dbReference type="EMBL" id="JAE12282.1"/>
    </source>
</evidence>
<proteinExistence type="predicted"/>
<reference evidence="1" key="2">
    <citation type="journal article" date="2015" name="Data Brief">
        <title>Shoot transcriptome of the giant reed, Arundo donax.</title>
        <authorList>
            <person name="Barrero R.A."/>
            <person name="Guerrero F.D."/>
            <person name="Moolhuijzen P."/>
            <person name="Goolsby J.A."/>
            <person name="Tidwell J."/>
            <person name="Bellgard S.E."/>
            <person name="Bellgard M.I."/>
        </authorList>
    </citation>
    <scope>NUCLEOTIDE SEQUENCE</scope>
    <source>
        <tissue evidence="1">Shoot tissue taken approximately 20 cm above the soil surface</tissue>
    </source>
</reference>
<sequence length="38" mass="4090">MGSTYVLYFQAHEASLLAAASNAYLLQTRNLQLAQSGS</sequence>